<dbReference type="AlphaFoldDB" id="A0AAN8IW91"/>
<evidence type="ECO:0000256" key="1">
    <source>
        <dbReference type="SAM" id="Phobius"/>
    </source>
</evidence>
<dbReference type="EMBL" id="WIXE01000987">
    <property type="protein sequence ID" value="KAK5986118.1"/>
    <property type="molecule type" value="Genomic_DNA"/>
</dbReference>
<comment type="caution">
    <text evidence="3">The sequence shown here is derived from an EMBL/GenBank/DDBJ whole genome shotgun (WGS) entry which is preliminary data.</text>
</comment>
<dbReference type="InterPro" id="IPR019430">
    <property type="entry name" value="7TM_GPCR_serpentine_rcpt_Srx"/>
</dbReference>
<keyword evidence="1" id="KW-1133">Transmembrane helix</keyword>
<dbReference type="Pfam" id="PF10328">
    <property type="entry name" value="7TM_GPCR_Srx"/>
    <property type="match status" value="1"/>
</dbReference>
<feature type="domain" description="7TM GPCR serpentine receptor class x (Srx)" evidence="2">
    <location>
        <begin position="4"/>
        <end position="56"/>
    </location>
</feature>
<organism evidence="3 4">
    <name type="scientific">Trichostrongylus colubriformis</name>
    <name type="common">Black scour worm</name>
    <dbReference type="NCBI Taxonomy" id="6319"/>
    <lineage>
        <taxon>Eukaryota</taxon>
        <taxon>Metazoa</taxon>
        <taxon>Ecdysozoa</taxon>
        <taxon>Nematoda</taxon>
        <taxon>Chromadorea</taxon>
        <taxon>Rhabditida</taxon>
        <taxon>Rhabditina</taxon>
        <taxon>Rhabditomorpha</taxon>
        <taxon>Strongyloidea</taxon>
        <taxon>Trichostrongylidae</taxon>
        <taxon>Trichostrongylus</taxon>
    </lineage>
</organism>
<evidence type="ECO:0000313" key="4">
    <source>
        <dbReference type="Proteomes" id="UP001331761"/>
    </source>
</evidence>
<dbReference type="Gene3D" id="1.20.1070.10">
    <property type="entry name" value="Rhodopsin 7-helix transmembrane proteins"/>
    <property type="match status" value="1"/>
</dbReference>
<evidence type="ECO:0000259" key="2">
    <source>
        <dbReference type="Pfam" id="PF10328"/>
    </source>
</evidence>
<reference evidence="3 4" key="1">
    <citation type="submission" date="2019-10" db="EMBL/GenBank/DDBJ databases">
        <title>Assembly and Annotation for the nematode Trichostrongylus colubriformis.</title>
        <authorList>
            <person name="Martin J."/>
        </authorList>
    </citation>
    <scope>NUCLEOTIDE SEQUENCE [LARGE SCALE GENOMIC DNA]</scope>
    <source>
        <strain evidence="3">G859</strain>
        <tissue evidence="3">Whole worm</tissue>
    </source>
</reference>
<dbReference type="SUPFAM" id="SSF81321">
    <property type="entry name" value="Family A G protein-coupled receptor-like"/>
    <property type="match status" value="1"/>
</dbReference>
<evidence type="ECO:0000313" key="3">
    <source>
        <dbReference type="EMBL" id="KAK5986118.1"/>
    </source>
</evidence>
<name>A0AAN8IW91_TRICO</name>
<keyword evidence="1" id="KW-0812">Transmembrane</keyword>
<accession>A0AAN8IW91</accession>
<keyword evidence="4" id="KW-1185">Reference proteome</keyword>
<feature type="non-terminal residue" evidence="3">
    <location>
        <position position="74"/>
    </location>
</feature>
<gene>
    <name evidence="3" type="ORF">GCK32_022306</name>
</gene>
<sequence>MIGNMLITINRYSALCLINRYDKIWSRRNVCIMIVAQYIVAIAAVIHIIGAKIVYTRNDDGTYTYIGTEASASW</sequence>
<feature type="transmembrane region" description="Helical" evidence="1">
    <location>
        <begin position="30"/>
        <end position="55"/>
    </location>
</feature>
<protein>
    <recommendedName>
        <fullName evidence="2">7TM GPCR serpentine receptor class x (Srx) domain-containing protein</fullName>
    </recommendedName>
</protein>
<keyword evidence="1" id="KW-0472">Membrane</keyword>
<proteinExistence type="predicted"/>
<dbReference type="Proteomes" id="UP001331761">
    <property type="component" value="Unassembled WGS sequence"/>
</dbReference>